<dbReference type="AlphaFoldDB" id="A0AA40B1J4"/>
<dbReference type="EMBL" id="JAUKUA010000002">
    <property type="protein sequence ID" value="KAK0725982.1"/>
    <property type="molecule type" value="Genomic_DNA"/>
</dbReference>
<feature type="non-terminal residue" evidence="4">
    <location>
        <position position="1"/>
    </location>
</feature>
<dbReference type="InterPro" id="IPR000873">
    <property type="entry name" value="AMP-dep_synth/lig_dom"/>
</dbReference>
<dbReference type="GO" id="GO:0016405">
    <property type="term" value="F:CoA-ligase activity"/>
    <property type="evidence" value="ECO:0007669"/>
    <property type="project" value="TreeGrafter"/>
</dbReference>
<comment type="caution">
    <text evidence="4">The sequence shown here is derived from an EMBL/GenBank/DDBJ whole genome shotgun (WGS) entry which is preliminary data.</text>
</comment>
<accession>A0AA40B1J4</accession>
<gene>
    <name evidence="4" type="ORF">B0H67DRAFT_482333</name>
</gene>
<dbReference type="InterPro" id="IPR025110">
    <property type="entry name" value="AMP-bd_C"/>
</dbReference>
<dbReference type="Pfam" id="PF00501">
    <property type="entry name" value="AMP-binding"/>
    <property type="match status" value="1"/>
</dbReference>
<feature type="transmembrane region" description="Helical" evidence="1">
    <location>
        <begin position="291"/>
        <end position="313"/>
    </location>
</feature>
<evidence type="ECO:0008006" key="6">
    <source>
        <dbReference type="Google" id="ProtNLM"/>
    </source>
</evidence>
<dbReference type="Gene3D" id="3.30.300.30">
    <property type="match status" value="1"/>
</dbReference>
<evidence type="ECO:0000256" key="1">
    <source>
        <dbReference type="SAM" id="Phobius"/>
    </source>
</evidence>
<protein>
    <recommendedName>
        <fullName evidence="6">4-coumarate-CoA ligase</fullName>
    </recommendedName>
</protein>
<name>A0AA40B1J4_9PEZI</name>
<dbReference type="InterPro" id="IPR045851">
    <property type="entry name" value="AMP-bd_C_sf"/>
</dbReference>
<keyword evidence="1" id="KW-1133">Transmembrane helix</keyword>
<evidence type="ECO:0000259" key="3">
    <source>
        <dbReference type="Pfam" id="PF13193"/>
    </source>
</evidence>
<dbReference type="SUPFAM" id="SSF56801">
    <property type="entry name" value="Acetyl-CoA synthetase-like"/>
    <property type="match status" value="1"/>
</dbReference>
<dbReference type="Gene3D" id="3.40.50.12780">
    <property type="entry name" value="N-terminal domain of ligase-like"/>
    <property type="match status" value="1"/>
</dbReference>
<evidence type="ECO:0000259" key="2">
    <source>
        <dbReference type="Pfam" id="PF00501"/>
    </source>
</evidence>
<keyword evidence="5" id="KW-1185">Reference proteome</keyword>
<dbReference type="Pfam" id="PF13193">
    <property type="entry name" value="AMP-binding_C"/>
    <property type="match status" value="1"/>
</dbReference>
<dbReference type="Proteomes" id="UP001172102">
    <property type="component" value="Unassembled WGS sequence"/>
</dbReference>
<sequence>PPKTTMSVAKTNDVAYSGGPPGHLPPCSTYEWSVSQPFESQNDFTPAAHRVPRIEDSRPIFVDNATNRTLTYGRIAADSLRIASALQHLHGLSATDIIKLPPTPSCPAGPEVAPVVLLQLPNSLAFSPLLLGVFAANLTATLVSPALTAAEVGWILQNARPHVIITAKACLGAMREAIAAQEDRAYFDAVPVLVLDAVADAYPAPWTPPPAGERSWRELLAEEPRGVRPVFDPASAGTRTAVILWSSGTSGRSKGVLLSHTAINFSMACVWHDADYYPGQERQRWLGYVPFYHVFGLCNVLLLAFCAGATVFVMPTFSLDRMLAAIPQREITYLHMAPPIGVMLAKAPSVEKYAKRDPITGKNAFSSVVSAVTGGAPLGHEVVVEVYKRCGFRVRLGYGLSETCCTSMQRGIGEDAMNAQAGETGLPHWGVELMIASMDGQLQAAKVDEEGEILVRAPSIMTAYLPVGVFAGAEIDMSTTMESITSDGWFRTGDVGALNAQGRLRITDRLKELIKVRAYQVAPAELEAVLCSSESVADAGVIGVYDKSEATEWPRAFVVPRQVGKTRAELEVLAAELKALVEERTTKYKWLVGGIVFVDQIPKSPSGKILRRLLKDGGNGTQGVEMVLYKPKRRWPKL</sequence>
<keyword evidence="1" id="KW-0812">Transmembrane</keyword>
<organism evidence="4 5">
    <name type="scientific">Lasiosphaeris hirsuta</name>
    <dbReference type="NCBI Taxonomy" id="260670"/>
    <lineage>
        <taxon>Eukaryota</taxon>
        <taxon>Fungi</taxon>
        <taxon>Dikarya</taxon>
        <taxon>Ascomycota</taxon>
        <taxon>Pezizomycotina</taxon>
        <taxon>Sordariomycetes</taxon>
        <taxon>Sordariomycetidae</taxon>
        <taxon>Sordariales</taxon>
        <taxon>Lasiosphaeriaceae</taxon>
        <taxon>Lasiosphaeris</taxon>
    </lineage>
</organism>
<evidence type="ECO:0000313" key="4">
    <source>
        <dbReference type="EMBL" id="KAK0725982.1"/>
    </source>
</evidence>
<feature type="domain" description="AMP-dependent synthetase/ligase" evidence="2">
    <location>
        <begin position="58"/>
        <end position="465"/>
    </location>
</feature>
<dbReference type="PANTHER" id="PTHR24096">
    <property type="entry name" value="LONG-CHAIN-FATTY-ACID--COA LIGASE"/>
    <property type="match status" value="1"/>
</dbReference>
<proteinExistence type="predicted"/>
<dbReference type="InterPro" id="IPR020845">
    <property type="entry name" value="AMP-binding_CS"/>
</dbReference>
<reference evidence="4" key="1">
    <citation type="submission" date="2023-06" db="EMBL/GenBank/DDBJ databases">
        <title>Genome-scale phylogeny and comparative genomics of the fungal order Sordariales.</title>
        <authorList>
            <consortium name="Lawrence Berkeley National Laboratory"/>
            <person name="Hensen N."/>
            <person name="Bonometti L."/>
            <person name="Westerberg I."/>
            <person name="Brannstrom I.O."/>
            <person name="Guillou S."/>
            <person name="Cros-Aarteil S."/>
            <person name="Calhoun S."/>
            <person name="Haridas S."/>
            <person name="Kuo A."/>
            <person name="Mondo S."/>
            <person name="Pangilinan J."/>
            <person name="Riley R."/>
            <person name="Labutti K."/>
            <person name="Andreopoulos B."/>
            <person name="Lipzen A."/>
            <person name="Chen C."/>
            <person name="Yanf M."/>
            <person name="Daum C."/>
            <person name="Ng V."/>
            <person name="Clum A."/>
            <person name="Steindorff A."/>
            <person name="Ohm R."/>
            <person name="Martin F."/>
            <person name="Silar P."/>
            <person name="Natvig D."/>
            <person name="Lalanne C."/>
            <person name="Gautier V."/>
            <person name="Ament-Velasquez S.L."/>
            <person name="Kruys A."/>
            <person name="Hutchinson M.I."/>
            <person name="Powell A.J."/>
            <person name="Barry K."/>
            <person name="Miller A.N."/>
            <person name="Grigoriev I.V."/>
            <person name="Debuchy R."/>
            <person name="Gladieux P."/>
            <person name="Thoren M.H."/>
            <person name="Johannesson H."/>
        </authorList>
    </citation>
    <scope>NUCLEOTIDE SEQUENCE</scope>
    <source>
        <strain evidence="4">SMH4607-1</strain>
    </source>
</reference>
<dbReference type="PANTHER" id="PTHR24096:SF295">
    <property type="entry name" value="ACETYL-COA SYNTHETASE-LIKE PROTEIN"/>
    <property type="match status" value="1"/>
</dbReference>
<dbReference type="PROSITE" id="PS00455">
    <property type="entry name" value="AMP_BINDING"/>
    <property type="match status" value="1"/>
</dbReference>
<evidence type="ECO:0000313" key="5">
    <source>
        <dbReference type="Proteomes" id="UP001172102"/>
    </source>
</evidence>
<keyword evidence="1" id="KW-0472">Membrane</keyword>
<dbReference type="InterPro" id="IPR042099">
    <property type="entry name" value="ANL_N_sf"/>
</dbReference>
<dbReference type="GO" id="GO:0019748">
    <property type="term" value="P:secondary metabolic process"/>
    <property type="evidence" value="ECO:0007669"/>
    <property type="project" value="TreeGrafter"/>
</dbReference>
<feature type="domain" description="AMP-binding enzyme C-terminal" evidence="3">
    <location>
        <begin position="525"/>
        <end position="608"/>
    </location>
</feature>